<organism evidence="3">
    <name type="scientific">Clastoptera arizonana</name>
    <name type="common">Arizona spittle bug</name>
    <dbReference type="NCBI Taxonomy" id="38151"/>
    <lineage>
        <taxon>Eukaryota</taxon>
        <taxon>Metazoa</taxon>
        <taxon>Ecdysozoa</taxon>
        <taxon>Arthropoda</taxon>
        <taxon>Hexapoda</taxon>
        <taxon>Insecta</taxon>
        <taxon>Pterygota</taxon>
        <taxon>Neoptera</taxon>
        <taxon>Paraneoptera</taxon>
        <taxon>Hemiptera</taxon>
        <taxon>Auchenorrhyncha</taxon>
        <taxon>Cercopoidea</taxon>
        <taxon>Clastopteridae</taxon>
        <taxon>Clastoptera</taxon>
    </lineage>
</organism>
<sequence length="791" mass="90869">MIEFKISFLLGFIFLHEHKNKKGFENKKTSRKQSEKGKTNSKTPIQEKVDPNIFECGNLKEICHVEYFLLPPENLPSYQIDIICWEKVAKIFTKESVCCVQSYIYKDVTWVAFSVLHKLPSIADETLINLLGQDLKFIFSQQSNDVMPHVKNDSSKKFFITPCENILIEEKSVFRPVSQIEPPLTVFDNVESKLERFDCFESIYNESLCILCELPCTLHERFIFEKIYNFKIQKVKMNNEREYSVQDAKNERKNNNKIKKVSSKSNKATDDKSKITLNLRADMFFEGGRILMTEGNNLSSTFAYAGIFLSVNNIMTFEQKKNLNPFTLNIKTLFNIPPQIIDKYGIQKVFCEFELDNFIWKNETTKVDYTNSKKIDFNHSHVVFMPLVDDTSSVDAINDAFLKYEAIQTGRLLIKVYATASSQEERIIPYVFGQLVTDPHISSHHTKVFHRTLVFNNYQNKDQILLGTAVFNLFPLTKGIVSYEDFCTLTSIPVSFGINIAESSTVNYISLHEEINKYDKTITGVIPEATLLEMLTMLQIRVTLASPLIHLSLSQIMSLPKVYSRVIVIYKDITAAAKVLYKIYSINSELLGLRKVSNFEHTEFNGLLNNETELKDVISYELKRLSISVSLRSTRTDSEPFHEKRRNHTHMITGFFLDNFNEGILVLEGLTTSTFPHIYAEIYNLPISSGRVIYNSNVLFSTRLYKDMALFGGIYLITMSVPIETLLLRPSTYVRGKVPPPTQQALQKLSLLIKTNTIHSACKMELFPSSLQLLSLYMEFGAPLRINLYSN</sequence>
<accession>A0A1B6C3X5</accession>
<dbReference type="Pfam" id="PF15084">
    <property type="entry name" value="DUF4550"/>
    <property type="match status" value="1"/>
</dbReference>
<evidence type="ECO:0000256" key="1">
    <source>
        <dbReference type="SAM" id="MobiDB-lite"/>
    </source>
</evidence>
<dbReference type="EMBL" id="GEDC01029204">
    <property type="protein sequence ID" value="JAS08094.1"/>
    <property type="molecule type" value="Transcribed_RNA"/>
</dbReference>
<feature type="compositionally biased region" description="Basic and acidic residues" evidence="1">
    <location>
        <begin position="24"/>
        <end position="38"/>
    </location>
</feature>
<reference evidence="3" key="1">
    <citation type="submission" date="2015-12" db="EMBL/GenBank/DDBJ databases">
        <title>De novo transcriptome assembly of four potential Pierce s Disease insect vectors from Arizona vineyards.</title>
        <authorList>
            <person name="Tassone E.E."/>
        </authorList>
    </citation>
    <scope>NUCLEOTIDE SEQUENCE</scope>
</reference>
<dbReference type="EMBL" id="GEDC01011559">
    <property type="protein sequence ID" value="JAS25739.1"/>
    <property type="molecule type" value="Transcribed_RNA"/>
</dbReference>
<dbReference type="InterPro" id="IPR027876">
    <property type="entry name" value="DUF4550"/>
</dbReference>
<dbReference type="PANTHER" id="PTHR33667:SF7">
    <property type="entry name" value="RIKEN CDNA 1810020O05 GENE"/>
    <property type="match status" value="1"/>
</dbReference>
<gene>
    <name evidence="4" type="ORF">g.31945</name>
    <name evidence="3" type="ORF">g.31949</name>
</gene>
<evidence type="ECO:0000313" key="3">
    <source>
        <dbReference type="EMBL" id="JAS08094.1"/>
    </source>
</evidence>
<name>A0A1B6C3X5_9HEMI</name>
<evidence type="ECO:0000259" key="2">
    <source>
        <dbReference type="Pfam" id="PF15084"/>
    </source>
</evidence>
<protein>
    <recommendedName>
        <fullName evidence="2">DUF4550 domain-containing protein</fullName>
    </recommendedName>
</protein>
<feature type="region of interest" description="Disordered" evidence="1">
    <location>
        <begin position="24"/>
        <end position="44"/>
    </location>
</feature>
<proteinExistence type="predicted"/>
<feature type="domain" description="DUF4550" evidence="2">
    <location>
        <begin position="63"/>
        <end position="157"/>
    </location>
</feature>
<dbReference type="AlphaFoldDB" id="A0A1B6C3X5"/>
<dbReference type="PANTHER" id="PTHR33667">
    <property type="entry name" value="SI:DKEY-57N24.6"/>
    <property type="match status" value="1"/>
</dbReference>
<evidence type="ECO:0000313" key="4">
    <source>
        <dbReference type="EMBL" id="JAS25739.1"/>
    </source>
</evidence>